<gene>
    <name evidence="6" type="ORF">N9A08_10120</name>
</gene>
<dbReference type="InterPro" id="IPR003593">
    <property type="entry name" value="AAA+_ATPase"/>
</dbReference>
<dbReference type="PROSITE" id="PS50893">
    <property type="entry name" value="ABC_TRANSPORTER_2"/>
    <property type="match status" value="1"/>
</dbReference>
<dbReference type="InterPro" id="IPR027417">
    <property type="entry name" value="P-loop_NTPase"/>
</dbReference>
<dbReference type="SMART" id="SM00382">
    <property type="entry name" value="AAA"/>
    <property type="match status" value="1"/>
</dbReference>
<proteinExistence type="inferred from homology"/>
<dbReference type="GO" id="GO:0005524">
    <property type="term" value="F:ATP binding"/>
    <property type="evidence" value="ECO:0007669"/>
    <property type="project" value="UniProtKB-KW"/>
</dbReference>
<comment type="similarity">
    <text evidence="1">Belongs to the ABC transporter superfamily.</text>
</comment>
<keyword evidence="7" id="KW-1185">Reference proteome</keyword>
<keyword evidence="4 6" id="KW-0067">ATP-binding</keyword>
<keyword evidence="3" id="KW-0547">Nucleotide-binding</keyword>
<evidence type="ECO:0000256" key="3">
    <source>
        <dbReference type="ARBA" id="ARBA00022741"/>
    </source>
</evidence>
<feature type="domain" description="ABC transporter" evidence="5">
    <location>
        <begin position="46"/>
        <end position="264"/>
    </location>
</feature>
<evidence type="ECO:0000259" key="5">
    <source>
        <dbReference type="PROSITE" id="PS50893"/>
    </source>
</evidence>
<dbReference type="SUPFAM" id="SSF52540">
    <property type="entry name" value="P-loop containing nucleoside triphosphate hydrolases"/>
    <property type="match status" value="1"/>
</dbReference>
<dbReference type="EMBL" id="CP106856">
    <property type="protein sequence ID" value="UYB34996.1"/>
    <property type="molecule type" value="Genomic_DNA"/>
</dbReference>
<evidence type="ECO:0000256" key="1">
    <source>
        <dbReference type="ARBA" id="ARBA00005417"/>
    </source>
</evidence>
<accession>A0ABY6FP67</accession>
<dbReference type="CDD" id="cd03220">
    <property type="entry name" value="ABC_KpsT_Wzt"/>
    <property type="match status" value="1"/>
</dbReference>
<evidence type="ECO:0000256" key="4">
    <source>
        <dbReference type="ARBA" id="ARBA00022840"/>
    </source>
</evidence>
<dbReference type="InterPro" id="IPR015860">
    <property type="entry name" value="ABC_transpr_TagH-like"/>
</dbReference>
<evidence type="ECO:0000313" key="7">
    <source>
        <dbReference type="Proteomes" id="UP001063368"/>
    </source>
</evidence>
<dbReference type="Pfam" id="PF00005">
    <property type="entry name" value="ABC_tran"/>
    <property type="match status" value="1"/>
</dbReference>
<evidence type="ECO:0000313" key="6">
    <source>
        <dbReference type="EMBL" id="UYB34996.1"/>
    </source>
</evidence>
<sequence>MDEMTEDWSSVSSPAVVVDGAAMTYRLHPGGNAETRAGLILKRFPGRVRNAEPSLKEVRALKPLSLVAQHGESIGVIGLNGSGKSTLMKLICGKIKPTEGSVYASSTPIMLGVSAALVPDLSGKDNVVLGCLAMGMTREELNSKYDGILELAGLQSAIDLPMRSYSSGMSARLRFAIAASINPEILVLDEALNTGDDEFRGRTKHRMDELRKEAGCVFLVSHSLPTVQQLCTRIIWLDKGDLLYDGEPAYGLKWYKRYTKFLSEKDVESAQRIRRRMLKELQEVRIMHKVPGRRKST</sequence>
<dbReference type="PANTHER" id="PTHR46743:SF2">
    <property type="entry name" value="TEICHOIC ACIDS EXPORT ATP-BINDING PROTEIN TAGH"/>
    <property type="match status" value="1"/>
</dbReference>
<dbReference type="PANTHER" id="PTHR46743">
    <property type="entry name" value="TEICHOIC ACIDS EXPORT ATP-BINDING PROTEIN TAGH"/>
    <property type="match status" value="1"/>
</dbReference>
<dbReference type="RefSeq" id="WP_263127057.1">
    <property type="nucleotide sequence ID" value="NZ_CP106856.1"/>
</dbReference>
<protein>
    <submittedName>
        <fullName evidence="6">ATP-binding cassette domain-containing protein</fullName>
    </submittedName>
</protein>
<dbReference type="Proteomes" id="UP001063368">
    <property type="component" value="Chromosome"/>
</dbReference>
<keyword evidence="2" id="KW-0813">Transport</keyword>
<dbReference type="InterPro" id="IPR017871">
    <property type="entry name" value="ABC_transporter-like_CS"/>
</dbReference>
<dbReference type="Gene3D" id="3.40.50.300">
    <property type="entry name" value="P-loop containing nucleotide triphosphate hydrolases"/>
    <property type="match status" value="1"/>
</dbReference>
<organism evidence="6 7">
    <name type="scientific">Arthrobacter koreensis</name>
    <dbReference type="NCBI Taxonomy" id="199136"/>
    <lineage>
        <taxon>Bacteria</taxon>
        <taxon>Bacillati</taxon>
        <taxon>Actinomycetota</taxon>
        <taxon>Actinomycetes</taxon>
        <taxon>Micrococcales</taxon>
        <taxon>Micrococcaceae</taxon>
        <taxon>Arthrobacter</taxon>
    </lineage>
</organism>
<reference evidence="6" key="1">
    <citation type="submission" date="2022-09" db="EMBL/GenBank/DDBJ databases">
        <authorList>
            <person name="Li D."/>
            <person name="Cheng J."/>
            <person name="Li Y."/>
        </authorList>
    </citation>
    <scope>NUCLEOTIDE SEQUENCE</scope>
    <source>
        <strain evidence="6">DL</strain>
    </source>
</reference>
<evidence type="ECO:0000256" key="2">
    <source>
        <dbReference type="ARBA" id="ARBA00022448"/>
    </source>
</evidence>
<dbReference type="InterPro" id="IPR050683">
    <property type="entry name" value="Bact_Polysacc_Export_ATP-bd"/>
</dbReference>
<dbReference type="PROSITE" id="PS00211">
    <property type="entry name" value="ABC_TRANSPORTER_1"/>
    <property type="match status" value="1"/>
</dbReference>
<name>A0ABY6FP67_9MICC</name>
<dbReference type="InterPro" id="IPR003439">
    <property type="entry name" value="ABC_transporter-like_ATP-bd"/>
</dbReference>